<dbReference type="EMBL" id="CP007014">
    <property type="protein sequence ID" value="AHG43497.1"/>
    <property type="molecule type" value="Genomic_DNA"/>
</dbReference>
<dbReference type="Proteomes" id="UP000019089">
    <property type="component" value="Chromosome"/>
</dbReference>
<sequence length="37" mass="4390">MEHSHMQFGLAQLKTKWASEPAPIWHDVFFTYDKQSP</sequence>
<name>W0MYJ5_PSESX</name>
<dbReference type="KEGG" id="psyr:N018_04840"/>
<dbReference type="HOGENOM" id="CLU_3347537_0_0_6"/>
<accession>W0MYJ5</accession>
<protein>
    <submittedName>
        <fullName evidence="1">Uncharacterized protein</fullName>
    </submittedName>
</protein>
<proteinExistence type="predicted"/>
<dbReference type="eggNOG" id="ENOG5031JU1">
    <property type="taxonomic scope" value="Bacteria"/>
</dbReference>
<reference evidence="1 2" key="1">
    <citation type="submission" date="2013-12" db="EMBL/GenBank/DDBJ databases">
        <title>Interactions Between Genome Architecture and Virulence Genes in Pseudomonas syringae, strain CC1557 as a model.</title>
        <authorList>
            <person name="Baltrus D."/>
            <person name="Hockett K."/>
            <person name="Karlsrud E."/>
            <person name="Dougherty K."/>
            <person name="Nishimura M."/>
        </authorList>
    </citation>
    <scope>NUCLEOTIDE SEQUENCE [LARGE SCALE GENOMIC DNA]</scope>
    <source>
        <strain evidence="1 2">CC1557</strain>
    </source>
</reference>
<dbReference type="STRING" id="1357279.N018_04840"/>
<gene>
    <name evidence="1" type="ORF">N018_04840</name>
</gene>
<dbReference type="AlphaFoldDB" id="W0MYJ5"/>
<evidence type="ECO:0000313" key="2">
    <source>
        <dbReference type="Proteomes" id="UP000019089"/>
    </source>
</evidence>
<evidence type="ECO:0000313" key="1">
    <source>
        <dbReference type="EMBL" id="AHG43497.1"/>
    </source>
</evidence>
<organism evidence="1 2">
    <name type="scientific">Pseudomonas syringae CC1557</name>
    <dbReference type="NCBI Taxonomy" id="1357279"/>
    <lineage>
        <taxon>Bacteria</taxon>
        <taxon>Pseudomonadati</taxon>
        <taxon>Pseudomonadota</taxon>
        <taxon>Gammaproteobacteria</taxon>
        <taxon>Pseudomonadales</taxon>
        <taxon>Pseudomonadaceae</taxon>
        <taxon>Pseudomonas</taxon>
        <taxon>Pseudomonas syringae</taxon>
    </lineage>
</organism>